<dbReference type="EMBL" id="JAVHJS010000008">
    <property type="protein sequence ID" value="KAK2849831.1"/>
    <property type="molecule type" value="Genomic_DNA"/>
</dbReference>
<name>A0AA88N9J8_TACVA</name>
<dbReference type="Proteomes" id="UP001187315">
    <property type="component" value="Unassembled WGS sequence"/>
</dbReference>
<accession>A0AA88N9J8</accession>
<sequence>MKQTFGDPEKGPEKHLWRANMMSFISYYTANLVASCAPKLHADPDSPTYCTEHSPEAVEWRPKQISKPCSTMSRIGRLTVLSSLQEPTGWLPVLDSLQRQMEQPPIQSSKPCAVMRLTSTELQISFTLSGSLQSPEADGTTSKAEL</sequence>
<protein>
    <submittedName>
        <fullName evidence="1">Uncharacterized protein</fullName>
    </submittedName>
</protein>
<reference evidence="1" key="1">
    <citation type="submission" date="2023-08" db="EMBL/GenBank/DDBJ databases">
        <title>Pelteobagrus vachellii genome.</title>
        <authorList>
            <person name="Liu H."/>
        </authorList>
    </citation>
    <scope>NUCLEOTIDE SEQUENCE</scope>
    <source>
        <strain evidence="1">PRFRI_2022a</strain>
        <tissue evidence="1">Muscle</tissue>
    </source>
</reference>
<evidence type="ECO:0000313" key="2">
    <source>
        <dbReference type="Proteomes" id="UP001187315"/>
    </source>
</evidence>
<evidence type="ECO:0000313" key="1">
    <source>
        <dbReference type="EMBL" id="KAK2849831.1"/>
    </source>
</evidence>
<gene>
    <name evidence="1" type="ORF">Q7C36_008614</name>
</gene>
<comment type="caution">
    <text evidence="1">The sequence shown here is derived from an EMBL/GenBank/DDBJ whole genome shotgun (WGS) entry which is preliminary data.</text>
</comment>
<organism evidence="1 2">
    <name type="scientific">Tachysurus vachellii</name>
    <name type="common">Darkbarbel catfish</name>
    <name type="synonym">Pelteobagrus vachellii</name>
    <dbReference type="NCBI Taxonomy" id="175792"/>
    <lineage>
        <taxon>Eukaryota</taxon>
        <taxon>Metazoa</taxon>
        <taxon>Chordata</taxon>
        <taxon>Craniata</taxon>
        <taxon>Vertebrata</taxon>
        <taxon>Euteleostomi</taxon>
        <taxon>Actinopterygii</taxon>
        <taxon>Neopterygii</taxon>
        <taxon>Teleostei</taxon>
        <taxon>Ostariophysi</taxon>
        <taxon>Siluriformes</taxon>
        <taxon>Bagridae</taxon>
        <taxon>Tachysurus</taxon>
    </lineage>
</organism>
<proteinExistence type="predicted"/>
<keyword evidence="2" id="KW-1185">Reference proteome</keyword>
<dbReference type="AlphaFoldDB" id="A0AA88N9J8"/>